<evidence type="ECO:0000259" key="1">
    <source>
        <dbReference type="PROSITE" id="PS51819"/>
    </source>
</evidence>
<dbReference type="SUPFAM" id="SSF54593">
    <property type="entry name" value="Glyoxalase/Bleomycin resistance protein/Dihydroxybiphenyl dioxygenase"/>
    <property type="match status" value="1"/>
</dbReference>
<dbReference type="InterPro" id="IPR037523">
    <property type="entry name" value="VOC_core"/>
</dbReference>
<evidence type="ECO:0000313" key="2">
    <source>
        <dbReference type="EMBL" id="CUS44004.1"/>
    </source>
</evidence>
<name>A0A160TK40_9ZZZZ</name>
<reference evidence="2" key="1">
    <citation type="submission" date="2015-10" db="EMBL/GenBank/DDBJ databases">
        <authorList>
            <person name="Gilbert D.G."/>
        </authorList>
    </citation>
    <scope>NUCLEOTIDE SEQUENCE</scope>
</reference>
<dbReference type="EMBL" id="CZQE01000103">
    <property type="protein sequence ID" value="CUS44004.1"/>
    <property type="molecule type" value="Genomic_DNA"/>
</dbReference>
<dbReference type="InterPro" id="IPR052164">
    <property type="entry name" value="Anthracycline_SecMetBiosynth"/>
</dbReference>
<feature type="domain" description="VOC" evidence="1">
    <location>
        <begin position="4"/>
        <end position="122"/>
    </location>
</feature>
<sequence length="128" mass="13647">MPANLASFAIHVDDLDRARAFYEAVFGWEFEPWGPPGFYLIHTGNQASPGIQGLMHARQTPCTGEGLNGVEPTFAVDDVDAVAALVEANGGTITYAKGIIPTVGALIRFLDTEGNDIGAMQYLTVPHT</sequence>
<accession>A0A160TK40</accession>
<proteinExistence type="predicted"/>
<organism evidence="2">
    <name type="scientific">hydrothermal vent metagenome</name>
    <dbReference type="NCBI Taxonomy" id="652676"/>
    <lineage>
        <taxon>unclassified sequences</taxon>
        <taxon>metagenomes</taxon>
        <taxon>ecological metagenomes</taxon>
    </lineage>
</organism>
<gene>
    <name evidence="2" type="ORF">MGWOODY_Smn2678</name>
</gene>
<dbReference type="PROSITE" id="PS51819">
    <property type="entry name" value="VOC"/>
    <property type="match status" value="1"/>
</dbReference>
<dbReference type="InterPro" id="IPR053863">
    <property type="entry name" value="Glyoxy/Ble-like_N"/>
</dbReference>
<dbReference type="PANTHER" id="PTHR33993">
    <property type="entry name" value="GLYOXALASE-RELATED"/>
    <property type="match status" value="1"/>
</dbReference>
<dbReference type="Gene3D" id="3.10.180.10">
    <property type="entry name" value="2,3-Dihydroxybiphenyl 1,2-Dioxygenase, domain 1"/>
    <property type="match status" value="1"/>
</dbReference>
<dbReference type="AlphaFoldDB" id="A0A160TK40"/>
<dbReference type="InterPro" id="IPR029068">
    <property type="entry name" value="Glyas_Bleomycin-R_OHBP_Dase"/>
</dbReference>
<protein>
    <submittedName>
        <fullName evidence="2">Glyoxalase family protein</fullName>
    </submittedName>
</protein>
<dbReference type="Pfam" id="PF22677">
    <property type="entry name" value="Ble-like_N"/>
    <property type="match status" value="1"/>
</dbReference>